<protein>
    <recommendedName>
        <fullName evidence="1">HMA domain-containing protein</fullName>
    </recommendedName>
</protein>
<reference evidence="2 3" key="1">
    <citation type="submission" date="2017-09" db="EMBL/GenBank/DDBJ databases">
        <title>WGS assembly of Aquilegia coerulea Goldsmith.</title>
        <authorList>
            <person name="Hodges S."/>
            <person name="Kramer E."/>
            <person name="Nordborg M."/>
            <person name="Tomkins J."/>
            <person name="Borevitz J."/>
            <person name="Derieg N."/>
            <person name="Yan J."/>
            <person name="Mihaltcheva S."/>
            <person name="Hayes R.D."/>
            <person name="Rokhsar D."/>
        </authorList>
    </citation>
    <scope>NUCLEOTIDE SEQUENCE [LARGE SCALE GENOMIC DNA]</scope>
    <source>
        <strain evidence="3">cv. Goldsmith</strain>
    </source>
</reference>
<dbReference type="GO" id="GO:0046872">
    <property type="term" value="F:metal ion binding"/>
    <property type="evidence" value="ECO:0007669"/>
    <property type="project" value="InterPro"/>
</dbReference>
<evidence type="ECO:0000313" key="3">
    <source>
        <dbReference type="Proteomes" id="UP000230069"/>
    </source>
</evidence>
<dbReference type="InterPro" id="IPR006121">
    <property type="entry name" value="HMA_dom"/>
</dbReference>
<dbReference type="EMBL" id="KZ305092">
    <property type="protein sequence ID" value="PIA27850.1"/>
    <property type="molecule type" value="Genomic_DNA"/>
</dbReference>
<dbReference type="AlphaFoldDB" id="A0A2G5C9B0"/>
<dbReference type="InParanoid" id="A0A2G5C9B0"/>
<dbReference type="Gene3D" id="3.30.70.100">
    <property type="match status" value="1"/>
</dbReference>
<keyword evidence="3" id="KW-1185">Reference proteome</keyword>
<name>A0A2G5C9B0_AQUCA</name>
<dbReference type="SUPFAM" id="SSF55008">
    <property type="entry name" value="HMA, heavy metal-associated domain"/>
    <property type="match status" value="1"/>
</dbReference>
<evidence type="ECO:0000313" key="2">
    <source>
        <dbReference type="EMBL" id="PIA27850.1"/>
    </source>
</evidence>
<feature type="domain" description="HMA" evidence="1">
    <location>
        <begin position="31"/>
        <end position="72"/>
    </location>
</feature>
<dbReference type="Proteomes" id="UP000230069">
    <property type="component" value="Unassembled WGS sequence"/>
</dbReference>
<evidence type="ECO:0000259" key="1">
    <source>
        <dbReference type="PROSITE" id="PS50846"/>
    </source>
</evidence>
<organism evidence="2 3">
    <name type="scientific">Aquilegia coerulea</name>
    <name type="common">Rocky mountain columbine</name>
    <dbReference type="NCBI Taxonomy" id="218851"/>
    <lineage>
        <taxon>Eukaryota</taxon>
        <taxon>Viridiplantae</taxon>
        <taxon>Streptophyta</taxon>
        <taxon>Embryophyta</taxon>
        <taxon>Tracheophyta</taxon>
        <taxon>Spermatophyta</taxon>
        <taxon>Magnoliopsida</taxon>
        <taxon>Ranunculales</taxon>
        <taxon>Ranunculaceae</taxon>
        <taxon>Thalictroideae</taxon>
        <taxon>Aquilegia</taxon>
    </lineage>
</organism>
<dbReference type="InterPro" id="IPR036163">
    <property type="entry name" value="HMA_dom_sf"/>
</dbReference>
<sequence>MEKLDYMLNFVDSFSGGHHHHQYIKKLKQLLQTAEIKENLHCERCVGKVPKDVQTMKGVMRVDIDSNSCTIM</sequence>
<proteinExistence type="predicted"/>
<gene>
    <name evidence="2" type="ORF">AQUCO_07500037v1</name>
</gene>
<dbReference type="PROSITE" id="PS50846">
    <property type="entry name" value="HMA_2"/>
    <property type="match status" value="1"/>
</dbReference>
<accession>A0A2G5C9B0</accession>